<evidence type="ECO:0000313" key="3">
    <source>
        <dbReference type="Proteomes" id="UP000247702"/>
    </source>
</evidence>
<protein>
    <submittedName>
        <fullName evidence="2">Uncharacterized protein</fullName>
    </submittedName>
</protein>
<dbReference type="STRING" id="94130.A0A2Z6QPC5"/>
<proteinExistence type="predicted"/>
<dbReference type="AlphaFoldDB" id="A0A2Z6QPC5"/>
<dbReference type="PANTHER" id="PTHR46954:SF1">
    <property type="entry name" value="C2H2-TYPE DOMAIN-CONTAINING PROTEIN"/>
    <property type="match status" value="1"/>
</dbReference>
<name>A0A2Z6QPC5_9GLOM</name>
<feature type="compositionally biased region" description="Polar residues" evidence="1">
    <location>
        <begin position="376"/>
        <end position="386"/>
    </location>
</feature>
<reference evidence="2 3" key="1">
    <citation type="submission" date="2017-11" db="EMBL/GenBank/DDBJ databases">
        <title>The genome of Rhizophagus clarus HR1 reveals common genetic basis of auxotrophy among arbuscular mycorrhizal fungi.</title>
        <authorList>
            <person name="Kobayashi Y."/>
        </authorList>
    </citation>
    <scope>NUCLEOTIDE SEQUENCE [LARGE SCALE GENOMIC DNA]</scope>
    <source>
        <strain evidence="2 3">HR1</strain>
    </source>
</reference>
<feature type="compositionally biased region" description="Basic and acidic residues" evidence="1">
    <location>
        <begin position="346"/>
        <end position="357"/>
    </location>
</feature>
<dbReference type="Proteomes" id="UP000247702">
    <property type="component" value="Unassembled WGS sequence"/>
</dbReference>
<sequence>MQPRHPATKEVQHHHHPSQIQLAAIGRNEMNSHVDEHYCLAAVKGVKMFALTFPQDIMLISQDDKAKVPLGMAAIGQTFKAIQTINEFVSVPDHDFPKASKHKLIPSVYLLINPSNSNNSLCSSKVQIFIRLEYFLGTSCKTHMVDLMSITKEEPFHEFTHNEDSVKPFWCLLTDGGPDENPRFLVNISKYLLLFKKLDLDYLTVWTYMPKQSAYNLVEQSMISLSGKLAGIELDVFAYGHHLGSINEKVTIINDDLGCRNFKHVGKRLCELWSHDQINGHPVITTYVEKHDWTDFLDIEEEYYPTKAFLKLHVKMTHSNEKTPKRRITSEETESLLRDYGSNVKNTKDNKSLDHKSRNIQILQEEKTKKGKGRPRQQNLTAKPWE</sequence>
<accession>A0A2Z6QPC5</accession>
<comment type="caution">
    <text evidence="2">The sequence shown here is derived from an EMBL/GenBank/DDBJ whole genome shotgun (WGS) entry which is preliminary data.</text>
</comment>
<feature type="region of interest" description="Disordered" evidence="1">
    <location>
        <begin position="320"/>
        <end position="386"/>
    </location>
</feature>
<keyword evidence="3" id="KW-1185">Reference proteome</keyword>
<organism evidence="2 3">
    <name type="scientific">Rhizophagus clarus</name>
    <dbReference type="NCBI Taxonomy" id="94130"/>
    <lineage>
        <taxon>Eukaryota</taxon>
        <taxon>Fungi</taxon>
        <taxon>Fungi incertae sedis</taxon>
        <taxon>Mucoromycota</taxon>
        <taxon>Glomeromycotina</taxon>
        <taxon>Glomeromycetes</taxon>
        <taxon>Glomerales</taxon>
        <taxon>Glomeraceae</taxon>
        <taxon>Rhizophagus</taxon>
    </lineage>
</organism>
<dbReference type="EMBL" id="BEXD01001099">
    <property type="protein sequence ID" value="GBB92223.1"/>
    <property type="molecule type" value="Genomic_DNA"/>
</dbReference>
<gene>
    <name evidence="2" type="ORF">RclHR1_19880003</name>
</gene>
<evidence type="ECO:0000313" key="2">
    <source>
        <dbReference type="EMBL" id="GBB92223.1"/>
    </source>
</evidence>
<dbReference type="PANTHER" id="PTHR46954">
    <property type="entry name" value="C2H2-TYPE DOMAIN-CONTAINING PROTEIN"/>
    <property type="match status" value="1"/>
</dbReference>
<evidence type="ECO:0000256" key="1">
    <source>
        <dbReference type="SAM" id="MobiDB-lite"/>
    </source>
</evidence>